<dbReference type="PANTHER" id="PTHR28645:SF1">
    <property type="entry name" value="TRANSMEMBRANE PROTEIN 119"/>
    <property type="match status" value="1"/>
</dbReference>
<dbReference type="InterPro" id="IPR031453">
    <property type="entry name" value="TMEM119"/>
</dbReference>
<protein>
    <submittedName>
        <fullName evidence="3">Uncharacterized protein</fullName>
    </submittedName>
</protein>
<feature type="region of interest" description="Disordered" evidence="1">
    <location>
        <begin position="96"/>
        <end position="125"/>
    </location>
</feature>
<keyword evidence="2" id="KW-0472">Membrane</keyword>
<reference evidence="3" key="1">
    <citation type="submission" date="2025-08" db="UniProtKB">
        <authorList>
            <consortium name="Ensembl"/>
        </authorList>
    </citation>
    <scope>IDENTIFICATION</scope>
</reference>
<keyword evidence="4" id="KW-1185">Reference proteome</keyword>
<keyword evidence="2" id="KW-1133">Transmembrane helix</keyword>
<dbReference type="GO" id="GO:0005886">
    <property type="term" value="C:plasma membrane"/>
    <property type="evidence" value="ECO:0007669"/>
    <property type="project" value="TreeGrafter"/>
</dbReference>
<dbReference type="PANTHER" id="PTHR28645">
    <property type="entry name" value="TRANSMEMBRANE PROTEIN 119"/>
    <property type="match status" value="1"/>
</dbReference>
<feature type="region of interest" description="Disordered" evidence="1">
    <location>
        <begin position="234"/>
        <end position="266"/>
    </location>
</feature>
<dbReference type="Pfam" id="PF15724">
    <property type="entry name" value="TMEM119"/>
    <property type="match status" value="1"/>
</dbReference>
<sequence length="357" mass="39285">MLQKSLPPQHTINSYLTRTICVQIGELRHSGKLEGGGEQWRGRRRDLSSWLTTSFFALSRQSKETVLPMALHPIGLCVVFCLSSTLATPLPFYSTAEGSTDEEEPGIFTSSQPTSSSQVSEYQTTPVGPTPVETYFLGQVVKFLEENMFLIIVAATLILLVFLIICGAITLSRRRKVTAYYPSSFPSKMYVDHRDKTGGTKLFNEVPGKPTSEQESEPVDSHKQLQADIMKAAKSLRTPNKSVDAADGSDHSQKIADNSPEDSSKLDDSILEQQLPSLHEEKQQCEPSDTGAVVVGSRPELSPPEQPHQEGDDSEQPYPEKDNSQEPLTGRSLRPSSLHIHNDSATLQLIAGEKTAF</sequence>
<accession>A0A3Q3J2E4</accession>
<dbReference type="STRING" id="43700.ENSMALP00000007237"/>
<feature type="region of interest" description="Disordered" evidence="1">
    <location>
        <begin position="279"/>
        <end position="341"/>
    </location>
</feature>
<feature type="region of interest" description="Disordered" evidence="1">
    <location>
        <begin position="198"/>
        <end position="222"/>
    </location>
</feature>
<proteinExistence type="predicted"/>
<reference evidence="3" key="2">
    <citation type="submission" date="2025-09" db="UniProtKB">
        <authorList>
            <consortium name="Ensembl"/>
        </authorList>
    </citation>
    <scope>IDENTIFICATION</scope>
</reference>
<feature type="transmembrane region" description="Helical" evidence="2">
    <location>
        <begin position="148"/>
        <end position="171"/>
    </location>
</feature>
<feature type="compositionally biased region" description="Low complexity" evidence="1">
    <location>
        <begin position="109"/>
        <end position="120"/>
    </location>
</feature>
<evidence type="ECO:0000313" key="4">
    <source>
        <dbReference type="Proteomes" id="UP000261600"/>
    </source>
</evidence>
<name>A0A3Q3J2E4_MONAL</name>
<keyword evidence="2" id="KW-0812">Transmembrane</keyword>
<evidence type="ECO:0000256" key="2">
    <source>
        <dbReference type="SAM" id="Phobius"/>
    </source>
</evidence>
<evidence type="ECO:0000256" key="1">
    <source>
        <dbReference type="SAM" id="MobiDB-lite"/>
    </source>
</evidence>
<evidence type="ECO:0000313" key="3">
    <source>
        <dbReference type="Ensembl" id="ENSMALP00000007237.1"/>
    </source>
</evidence>
<dbReference type="Ensembl" id="ENSMALT00000007387.1">
    <property type="protein sequence ID" value="ENSMALP00000007237.1"/>
    <property type="gene ID" value="ENSMALG00000005155.1"/>
</dbReference>
<dbReference type="GO" id="GO:0045669">
    <property type="term" value="P:positive regulation of osteoblast differentiation"/>
    <property type="evidence" value="ECO:0007669"/>
    <property type="project" value="TreeGrafter"/>
</dbReference>
<dbReference type="GO" id="GO:0001503">
    <property type="term" value="P:ossification"/>
    <property type="evidence" value="ECO:0007669"/>
    <property type="project" value="InterPro"/>
</dbReference>
<dbReference type="AlphaFoldDB" id="A0A3Q3J2E4"/>
<dbReference type="GO" id="GO:0033690">
    <property type="term" value="P:positive regulation of osteoblast proliferation"/>
    <property type="evidence" value="ECO:0007669"/>
    <property type="project" value="TreeGrafter"/>
</dbReference>
<organism evidence="3 4">
    <name type="scientific">Monopterus albus</name>
    <name type="common">Swamp eel</name>
    <dbReference type="NCBI Taxonomy" id="43700"/>
    <lineage>
        <taxon>Eukaryota</taxon>
        <taxon>Metazoa</taxon>
        <taxon>Chordata</taxon>
        <taxon>Craniata</taxon>
        <taxon>Vertebrata</taxon>
        <taxon>Euteleostomi</taxon>
        <taxon>Actinopterygii</taxon>
        <taxon>Neopterygii</taxon>
        <taxon>Teleostei</taxon>
        <taxon>Neoteleostei</taxon>
        <taxon>Acanthomorphata</taxon>
        <taxon>Anabantaria</taxon>
        <taxon>Synbranchiformes</taxon>
        <taxon>Synbranchidae</taxon>
        <taxon>Monopterus</taxon>
    </lineage>
</organism>
<dbReference type="GO" id="GO:0030501">
    <property type="term" value="P:positive regulation of bone mineralization"/>
    <property type="evidence" value="ECO:0007669"/>
    <property type="project" value="TreeGrafter"/>
</dbReference>
<dbReference type="Proteomes" id="UP000261600">
    <property type="component" value="Unplaced"/>
</dbReference>